<feature type="compositionally biased region" description="Low complexity" evidence="1">
    <location>
        <begin position="92"/>
        <end position="104"/>
    </location>
</feature>
<evidence type="ECO:0000313" key="3">
    <source>
        <dbReference type="EMBL" id="GAA0531408.1"/>
    </source>
</evidence>
<dbReference type="EMBL" id="BAAAGS010000020">
    <property type="protein sequence ID" value="GAA0531408.1"/>
    <property type="molecule type" value="Genomic_DNA"/>
</dbReference>
<keyword evidence="4" id="KW-1185">Reference proteome</keyword>
<feature type="transmembrane region" description="Helical" evidence="2">
    <location>
        <begin position="244"/>
        <end position="265"/>
    </location>
</feature>
<evidence type="ECO:0000256" key="2">
    <source>
        <dbReference type="SAM" id="Phobius"/>
    </source>
</evidence>
<keyword evidence="2" id="KW-0812">Transmembrane</keyword>
<evidence type="ECO:0008006" key="5">
    <source>
        <dbReference type="Google" id="ProtNLM"/>
    </source>
</evidence>
<evidence type="ECO:0000256" key="1">
    <source>
        <dbReference type="SAM" id="MobiDB-lite"/>
    </source>
</evidence>
<comment type="caution">
    <text evidence="3">The sequence shown here is derived from an EMBL/GenBank/DDBJ whole genome shotgun (WGS) entry which is preliminary data.</text>
</comment>
<feature type="region of interest" description="Disordered" evidence="1">
    <location>
        <begin position="158"/>
        <end position="236"/>
    </location>
</feature>
<organism evidence="3 4">
    <name type="scientific">Saccharopolyspora erythraea</name>
    <name type="common">Streptomyces erythraeus</name>
    <dbReference type="NCBI Taxonomy" id="1836"/>
    <lineage>
        <taxon>Bacteria</taxon>
        <taxon>Bacillati</taxon>
        <taxon>Actinomycetota</taxon>
        <taxon>Actinomycetes</taxon>
        <taxon>Pseudonocardiales</taxon>
        <taxon>Pseudonocardiaceae</taxon>
        <taxon>Saccharopolyspora</taxon>
    </lineage>
</organism>
<protein>
    <recommendedName>
        <fullName evidence="5">Translation initiation factor IF-2</fullName>
    </recommendedName>
</protein>
<reference evidence="3 4" key="1">
    <citation type="journal article" date="2019" name="Int. J. Syst. Evol. Microbiol.">
        <title>The Global Catalogue of Microorganisms (GCM) 10K type strain sequencing project: providing services to taxonomists for standard genome sequencing and annotation.</title>
        <authorList>
            <consortium name="The Broad Institute Genomics Platform"/>
            <consortium name="The Broad Institute Genome Sequencing Center for Infectious Disease"/>
            <person name="Wu L."/>
            <person name="Ma J."/>
        </authorList>
    </citation>
    <scope>NUCLEOTIDE SEQUENCE [LARGE SCALE GENOMIC DNA]</scope>
    <source>
        <strain evidence="3 4">JCM 10303</strain>
    </source>
</reference>
<sequence>MDLDTADKLASVLSAGLAGISLLLTLGALWITLADRRERRRGDQLIRAWILQNQQVSAFAPELAANPPVEGPTRPWNAGATASAQEQPPDMSASAPANPSQAPSPFVPPRHEWVPSADLRPAPGYGQPPDADPYPAADEDAEQESGWYAEAGEVVGYDQGYAPPVSGEETPPAGQALPPAGPPRSETTQSVPPPPSRPQPAWPAQSRPVPASPRFPWGQPAYGEAPRTPAPAAMRPAPRSRRGAVVAMLAAAATCATLSAVLFVVL</sequence>
<feature type="region of interest" description="Disordered" evidence="1">
    <location>
        <begin position="64"/>
        <end position="143"/>
    </location>
</feature>
<keyword evidence="2" id="KW-0472">Membrane</keyword>
<dbReference type="RefSeq" id="WP_009944498.1">
    <property type="nucleotide sequence ID" value="NZ_BAAAGS010000020.1"/>
</dbReference>
<accession>A0ABN1D1T8</accession>
<evidence type="ECO:0000313" key="4">
    <source>
        <dbReference type="Proteomes" id="UP001500729"/>
    </source>
</evidence>
<dbReference type="Proteomes" id="UP001500729">
    <property type="component" value="Unassembled WGS sequence"/>
</dbReference>
<feature type="compositionally biased region" description="Low complexity" evidence="1">
    <location>
        <begin position="225"/>
        <end position="236"/>
    </location>
</feature>
<gene>
    <name evidence="3" type="ORF">GCM10009533_33210</name>
</gene>
<keyword evidence="2" id="KW-1133">Transmembrane helix</keyword>
<proteinExistence type="predicted"/>
<name>A0ABN1D1T8_SACER</name>
<feature type="transmembrane region" description="Helical" evidence="2">
    <location>
        <begin position="12"/>
        <end position="33"/>
    </location>
</feature>
<feature type="compositionally biased region" description="Pro residues" evidence="1">
    <location>
        <begin position="191"/>
        <end position="201"/>
    </location>
</feature>
<feature type="compositionally biased region" description="Low complexity" evidence="1">
    <location>
        <begin position="121"/>
        <end position="136"/>
    </location>
</feature>